<feature type="binding site" evidence="8">
    <location>
        <position position="188"/>
    </location>
    <ligand>
        <name>Zn(2+)</name>
        <dbReference type="ChEBI" id="CHEBI:29105"/>
    </ligand>
</feature>
<feature type="compositionally biased region" description="Acidic residues" evidence="9">
    <location>
        <begin position="224"/>
        <end position="236"/>
    </location>
</feature>
<keyword evidence="1 8" id="KW-0479">Metal-binding</keyword>
<evidence type="ECO:0000256" key="3">
    <source>
        <dbReference type="ARBA" id="ARBA00022771"/>
    </source>
</evidence>
<dbReference type="PROSITE" id="PS00028">
    <property type="entry name" value="ZINC_FINGER_C2H2_1"/>
    <property type="match status" value="5"/>
</dbReference>
<feature type="domain" description="ZAD" evidence="12">
    <location>
        <begin position="138"/>
        <end position="212"/>
    </location>
</feature>
<evidence type="ECO:0000259" key="12">
    <source>
        <dbReference type="PROSITE" id="PS51915"/>
    </source>
</evidence>
<evidence type="ECO:0000256" key="2">
    <source>
        <dbReference type="ARBA" id="ARBA00022737"/>
    </source>
</evidence>
<dbReference type="InterPro" id="IPR006612">
    <property type="entry name" value="THAP_Znf"/>
</dbReference>
<dbReference type="InterPro" id="IPR013087">
    <property type="entry name" value="Znf_C2H2_type"/>
</dbReference>
<dbReference type="Pfam" id="PF05485">
    <property type="entry name" value="THAP"/>
    <property type="match status" value="1"/>
</dbReference>
<dbReference type="SMART" id="SM00980">
    <property type="entry name" value="THAP"/>
    <property type="match status" value="1"/>
</dbReference>
<evidence type="ECO:0000256" key="5">
    <source>
        <dbReference type="ARBA" id="ARBA00023125"/>
    </source>
</evidence>
<name>A0ABM1Z527_AEDAL</name>
<feature type="binding site" evidence="8">
    <location>
        <position position="185"/>
    </location>
    <ligand>
        <name>Zn(2+)</name>
        <dbReference type="ChEBI" id="CHEBI:29105"/>
    </ligand>
</feature>
<keyword evidence="5 7" id="KW-0238">DNA-binding</keyword>
<dbReference type="InterPro" id="IPR012934">
    <property type="entry name" value="Znf_AD"/>
</dbReference>
<evidence type="ECO:0000256" key="1">
    <source>
        <dbReference type="ARBA" id="ARBA00022723"/>
    </source>
</evidence>
<feature type="binding site" evidence="8">
    <location>
        <position position="140"/>
    </location>
    <ligand>
        <name>Zn(2+)</name>
        <dbReference type="ChEBI" id="CHEBI:29105"/>
    </ligand>
</feature>
<keyword evidence="14" id="KW-1185">Reference proteome</keyword>
<feature type="domain" description="C2H2-type" evidence="10">
    <location>
        <begin position="406"/>
        <end position="433"/>
    </location>
</feature>
<accession>A0ABM1Z527</accession>
<dbReference type="PANTHER" id="PTHR24379">
    <property type="entry name" value="KRAB AND ZINC FINGER DOMAIN-CONTAINING"/>
    <property type="match status" value="1"/>
</dbReference>
<feature type="region of interest" description="Disordered" evidence="9">
    <location>
        <begin position="382"/>
        <end position="402"/>
    </location>
</feature>
<dbReference type="RefSeq" id="XP_029707628.2">
    <property type="nucleotide sequence ID" value="XM_029851768.2"/>
</dbReference>
<dbReference type="PROSITE" id="PS50157">
    <property type="entry name" value="ZINC_FINGER_C2H2_2"/>
    <property type="match status" value="6"/>
</dbReference>
<feature type="domain" description="C2H2-type" evidence="10">
    <location>
        <begin position="362"/>
        <end position="389"/>
    </location>
</feature>
<evidence type="ECO:0000256" key="4">
    <source>
        <dbReference type="ARBA" id="ARBA00022833"/>
    </source>
</evidence>
<evidence type="ECO:0000313" key="14">
    <source>
        <dbReference type="Proteomes" id="UP000069940"/>
    </source>
</evidence>
<dbReference type="PROSITE" id="PS51915">
    <property type="entry name" value="ZAD"/>
    <property type="match status" value="1"/>
</dbReference>
<protein>
    <submittedName>
        <fullName evidence="13">Uncharacterized protein</fullName>
    </submittedName>
</protein>
<evidence type="ECO:0000259" key="11">
    <source>
        <dbReference type="PROSITE" id="PS50950"/>
    </source>
</evidence>
<evidence type="ECO:0000256" key="7">
    <source>
        <dbReference type="PROSITE-ProRule" id="PRU00309"/>
    </source>
</evidence>
<reference evidence="13" key="2">
    <citation type="submission" date="2025-05" db="UniProtKB">
        <authorList>
            <consortium name="EnsemblMetazoa"/>
        </authorList>
    </citation>
    <scope>IDENTIFICATION</scope>
    <source>
        <strain evidence="13">Foshan</strain>
    </source>
</reference>
<evidence type="ECO:0000313" key="13">
    <source>
        <dbReference type="EnsemblMetazoa" id="AALFPA23_015165.P21982"/>
    </source>
</evidence>
<evidence type="ECO:0000256" key="6">
    <source>
        <dbReference type="PROSITE-ProRule" id="PRU00042"/>
    </source>
</evidence>
<feature type="region of interest" description="Disordered" evidence="9">
    <location>
        <begin position="213"/>
        <end position="249"/>
    </location>
</feature>
<dbReference type="InterPro" id="IPR038441">
    <property type="entry name" value="THAP_Znf_sf"/>
</dbReference>
<dbReference type="SMART" id="SM00692">
    <property type="entry name" value="DM3"/>
    <property type="match status" value="1"/>
</dbReference>
<dbReference type="Gene3D" id="6.20.210.20">
    <property type="entry name" value="THAP domain"/>
    <property type="match status" value="1"/>
</dbReference>
<dbReference type="RefSeq" id="XP_029707629.2">
    <property type="nucleotide sequence ID" value="XM_029851769.2"/>
</dbReference>
<dbReference type="SUPFAM" id="SSF57716">
    <property type="entry name" value="Glucocorticoid receptor-like (DNA-binding domain)"/>
    <property type="match status" value="1"/>
</dbReference>
<keyword evidence="4 8" id="KW-0862">Zinc</keyword>
<dbReference type="Gene3D" id="3.30.160.60">
    <property type="entry name" value="Classic Zinc Finger"/>
    <property type="match status" value="4"/>
</dbReference>
<dbReference type="PANTHER" id="PTHR24379:SF127">
    <property type="entry name" value="BLOODY FINGERS-RELATED"/>
    <property type="match status" value="1"/>
</dbReference>
<dbReference type="PROSITE" id="PS50950">
    <property type="entry name" value="ZF_THAP"/>
    <property type="match status" value="1"/>
</dbReference>
<feature type="domain" description="THAP-type" evidence="11">
    <location>
        <begin position="1"/>
        <end position="81"/>
    </location>
</feature>
<dbReference type="Pfam" id="PF00096">
    <property type="entry name" value="zf-C2H2"/>
    <property type="match status" value="5"/>
</dbReference>
<feature type="domain" description="C2H2-type" evidence="10">
    <location>
        <begin position="281"/>
        <end position="310"/>
    </location>
</feature>
<organism evidence="13 14">
    <name type="scientific">Aedes albopictus</name>
    <name type="common">Asian tiger mosquito</name>
    <name type="synonym">Stegomyia albopicta</name>
    <dbReference type="NCBI Taxonomy" id="7160"/>
    <lineage>
        <taxon>Eukaryota</taxon>
        <taxon>Metazoa</taxon>
        <taxon>Ecdysozoa</taxon>
        <taxon>Arthropoda</taxon>
        <taxon>Hexapoda</taxon>
        <taxon>Insecta</taxon>
        <taxon>Pterygota</taxon>
        <taxon>Neoptera</taxon>
        <taxon>Endopterygota</taxon>
        <taxon>Diptera</taxon>
        <taxon>Nematocera</taxon>
        <taxon>Culicoidea</taxon>
        <taxon>Culicidae</taxon>
        <taxon>Culicinae</taxon>
        <taxon>Aedini</taxon>
        <taxon>Aedes</taxon>
        <taxon>Stegomyia</taxon>
    </lineage>
</organism>
<feature type="domain" description="C2H2-type" evidence="10">
    <location>
        <begin position="462"/>
        <end position="484"/>
    </location>
</feature>
<dbReference type="Proteomes" id="UP000069940">
    <property type="component" value="Unassembled WGS sequence"/>
</dbReference>
<feature type="domain" description="C2H2-type" evidence="10">
    <location>
        <begin position="490"/>
        <end position="518"/>
    </location>
</feature>
<dbReference type="SMART" id="SM00355">
    <property type="entry name" value="ZnF_C2H2"/>
    <property type="match status" value="7"/>
</dbReference>
<dbReference type="SUPFAM" id="SSF57667">
    <property type="entry name" value="beta-beta-alpha zinc fingers"/>
    <property type="match status" value="3"/>
</dbReference>
<dbReference type="EnsemblMetazoa" id="AALFPA23_015165.R21982">
    <property type="protein sequence ID" value="AALFPA23_015165.P21982"/>
    <property type="gene ID" value="AALFPA23_015165"/>
</dbReference>
<evidence type="ECO:0000256" key="9">
    <source>
        <dbReference type="SAM" id="MobiDB-lite"/>
    </source>
</evidence>
<dbReference type="SMART" id="SM00868">
    <property type="entry name" value="zf-AD"/>
    <property type="match status" value="1"/>
</dbReference>
<keyword evidence="3 6" id="KW-0863">Zinc-finger</keyword>
<sequence>MPRICFVPGCRTHKDYYERGVSMFSFPRDPDQLKAWNRACSREADYQPPRYACICEKHFEADMLKASGRRILKEHAVPTKFLDGWKPEVEDNVSKPLSSGGGRLYARDDGSNALEVEEVLLNEAVDMELEFSPLKADMFCRVCGIKTEEDSTYALEELQNEQQVDDVFKMCMLDNQTLEEATSVCLGCYSEIKSIVNFVRKCHEGQHRLLDQLSEQMEVPIPEQSEDDEEDTEYSDETTNQSNEDDFGKEERKIARMDRYIDKLIVKYKYARDRPGVTKTWECFDCGEVFQRRNHLAKHRNVCTLVGSEDSKRRGPFRCELCDKLLSTLPGYRYHLMKMHDSNVEDDNYPEELRSLKSNKVVTCPICSEKFATAAKLRYHLPSHKSTNQGRDSEGKTGATQTSSNAMCTICGKMISSPAALEVHMKFHLKQKDWQCDRCNKQYYTKADLKKHVLSEHERITYTCENCGMVLKSKITYTRHKRIHDVSLQKACSYCPKRFTTTNSLNKHVQRRHRPQEMVLSEETQEHKQMHGNREARWDKYEQEETGVYQDIIEEEVVSEAELTIEVDSKNGIKQEAVMVVETFE</sequence>
<feature type="binding site" evidence="8">
    <location>
        <position position="143"/>
    </location>
    <ligand>
        <name>Zn(2+)</name>
        <dbReference type="ChEBI" id="CHEBI:29105"/>
    </ligand>
</feature>
<dbReference type="GeneID" id="109621593"/>
<proteinExistence type="predicted"/>
<dbReference type="InterPro" id="IPR036236">
    <property type="entry name" value="Znf_C2H2_sf"/>
</dbReference>
<evidence type="ECO:0000259" key="10">
    <source>
        <dbReference type="PROSITE" id="PS50157"/>
    </source>
</evidence>
<dbReference type="EnsemblMetazoa" id="AALFPA23_015165.R21981">
    <property type="protein sequence ID" value="AALFPA23_015165.P21981"/>
    <property type="gene ID" value="AALFPA23_015165"/>
</dbReference>
<keyword evidence="2" id="KW-0677">Repeat</keyword>
<feature type="domain" description="C2H2-type" evidence="10">
    <location>
        <begin position="434"/>
        <end position="457"/>
    </location>
</feature>
<evidence type="ECO:0000256" key="8">
    <source>
        <dbReference type="PROSITE-ProRule" id="PRU01263"/>
    </source>
</evidence>
<reference evidence="14" key="1">
    <citation type="journal article" date="2015" name="Proc. Natl. Acad. Sci. U.S.A.">
        <title>Genome sequence of the Asian Tiger mosquito, Aedes albopictus, reveals insights into its biology, genetics, and evolution.</title>
        <authorList>
            <person name="Chen X.G."/>
            <person name="Jiang X."/>
            <person name="Gu J."/>
            <person name="Xu M."/>
            <person name="Wu Y."/>
            <person name="Deng Y."/>
            <person name="Zhang C."/>
            <person name="Bonizzoni M."/>
            <person name="Dermauw W."/>
            <person name="Vontas J."/>
            <person name="Armbruster P."/>
            <person name="Huang X."/>
            <person name="Yang Y."/>
            <person name="Zhang H."/>
            <person name="He W."/>
            <person name="Peng H."/>
            <person name="Liu Y."/>
            <person name="Wu K."/>
            <person name="Chen J."/>
            <person name="Lirakis M."/>
            <person name="Topalis P."/>
            <person name="Van Leeuwen T."/>
            <person name="Hall A.B."/>
            <person name="Jiang X."/>
            <person name="Thorpe C."/>
            <person name="Mueller R.L."/>
            <person name="Sun C."/>
            <person name="Waterhouse R.M."/>
            <person name="Yan G."/>
            <person name="Tu Z.J."/>
            <person name="Fang X."/>
            <person name="James A.A."/>
        </authorList>
    </citation>
    <scope>NUCLEOTIDE SEQUENCE [LARGE SCALE GENOMIC DNA]</scope>
    <source>
        <strain evidence="14">Foshan</strain>
    </source>
</reference>